<dbReference type="GeneTree" id="ENSGT00390000005717"/>
<evidence type="ECO:0000256" key="3">
    <source>
        <dbReference type="ARBA" id="ARBA00008295"/>
    </source>
</evidence>
<evidence type="ECO:0000313" key="12">
    <source>
        <dbReference type="Proteomes" id="UP000001646"/>
    </source>
</evidence>
<dbReference type="AlphaFoldDB" id="A0A803TD76"/>
<comment type="subcellular location">
    <subcellularLocation>
        <location evidence="1">Cell junction</location>
        <location evidence="1">Tight junction</location>
    </subcellularLocation>
    <subcellularLocation>
        <location evidence="2">Cell membrane</location>
        <topology evidence="2">Multi-pass membrane protein</topology>
    </subcellularLocation>
</comment>
<dbReference type="PANTHER" id="PTHR12002">
    <property type="entry name" value="CLAUDIN"/>
    <property type="match status" value="1"/>
</dbReference>
<organism evidence="11 12">
    <name type="scientific">Anolis carolinensis</name>
    <name type="common">Green anole</name>
    <name type="synonym">American chameleon</name>
    <dbReference type="NCBI Taxonomy" id="28377"/>
    <lineage>
        <taxon>Eukaryota</taxon>
        <taxon>Metazoa</taxon>
        <taxon>Chordata</taxon>
        <taxon>Craniata</taxon>
        <taxon>Vertebrata</taxon>
        <taxon>Euteleostomi</taxon>
        <taxon>Lepidosauria</taxon>
        <taxon>Squamata</taxon>
        <taxon>Bifurcata</taxon>
        <taxon>Unidentata</taxon>
        <taxon>Episquamata</taxon>
        <taxon>Toxicofera</taxon>
        <taxon>Iguania</taxon>
        <taxon>Dactyloidae</taxon>
        <taxon>Anolis</taxon>
    </lineage>
</organism>
<evidence type="ECO:0000256" key="7">
    <source>
        <dbReference type="ARBA" id="ARBA00022949"/>
    </source>
</evidence>
<evidence type="ECO:0000256" key="1">
    <source>
        <dbReference type="ARBA" id="ARBA00004435"/>
    </source>
</evidence>
<name>A0A803TD76_ANOCA</name>
<reference evidence="11" key="3">
    <citation type="submission" date="2025-09" db="UniProtKB">
        <authorList>
            <consortium name="Ensembl"/>
        </authorList>
    </citation>
    <scope>IDENTIFICATION</scope>
</reference>
<keyword evidence="4" id="KW-0796">Tight junction</keyword>
<reference evidence="11 12" key="1">
    <citation type="submission" date="2009-12" db="EMBL/GenBank/DDBJ databases">
        <title>The Genome Sequence of Anolis carolinensis (Green Anole Lizard).</title>
        <authorList>
            <consortium name="The Genome Sequencing Platform"/>
            <person name="Di Palma F."/>
            <person name="Alfoldi J."/>
            <person name="Heiman D."/>
            <person name="Young S."/>
            <person name="Grabherr M."/>
            <person name="Johnson J."/>
            <person name="Lander E.S."/>
            <person name="Lindblad-Toh K."/>
        </authorList>
    </citation>
    <scope>NUCLEOTIDE SEQUENCE [LARGE SCALE GENOMIC DNA]</scope>
    <source>
        <strain evidence="11 12">JBL SC #1</strain>
    </source>
</reference>
<dbReference type="InterPro" id="IPR006187">
    <property type="entry name" value="Claudin"/>
</dbReference>
<comment type="similarity">
    <text evidence="3">Belongs to the claudin family.</text>
</comment>
<dbReference type="InterPro" id="IPR004031">
    <property type="entry name" value="PMP22/EMP/MP20/Claudin"/>
</dbReference>
<keyword evidence="12" id="KW-1185">Reference proteome</keyword>
<evidence type="ECO:0000256" key="5">
    <source>
        <dbReference type="ARBA" id="ARBA00022475"/>
    </source>
</evidence>
<evidence type="ECO:0000313" key="11">
    <source>
        <dbReference type="Ensembl" id="ENSACAP00000033166.1"/>
    </source>
</evidence>
<accession>A0A803TD76</accession>
<keyword evidence="9 10" id="KW-0472">Membrane</keyword>
<proteinExistence type="inferred from homology"/>
<dbReference type="Pfam" id="PF13903">
    <property type="entry name" value="Claudin_2"/>
    <property type="match status" value="1"/>
</dbReference>
<evidence type="ECO:0000256" key="8">
    <source>
        <dbReference type="ARBA" id="ARBA00022989"/>
    </source>
</evidence>
<dbReference type="Proteomes" id="UP000001646">
    <property type="component" value="Chromosome 5"/>
</dbReference>
<dbReference type="GO" id="GO:0005886">
    <property type="term" value="C:plasma membrane"/>
    <property type="evidence" value="ECO:0007669"/>
    <property type="project" value="UniProtKB-SubCell"/>
</dbReference>
<keyword evidence="6 10" id="KW-0812">Transmembrane</keyword>
<evidence type="ECO:0000256" key="4">
    <source>
        <dbReference type="ARBA" id="ARBA00022427"/>
    </source>
</evidence>
<feature type="transmembrane region" description="Helical" evidence="10">
    <location>
        <begin position="122"/>
        <end position="143"/>
    </location>
</feature>
<evidence type="ECO:0000256" key="6">
    <source>
        <dbReference type="ARBA" id="ARBA00022692"/>
    </source>
</evidence>
<dbReference type="InParanoid" id="A0A803TD76"/>
<evidence type="ECO:0000256" key="2">
    <source>
        <dbReference type="ARBA" id="ARBA00004651"/>
    </source>
</evidence>
<feature type="transmembrane region" description="Helical" evidence="10">
    <location>
        <begin position="87"/>
        <end position="110"/>
    </location>
</feature>
<keyword evidence="8 10" id="KW-1133">Transmembrane helix</keyword>
<sequence>LDMCCSRLSIYVVIGWVLCLIATGADEWRVWHSKDVSGTSTAKIWTGIWRVCFVGNPPEGEPTKRQCQEFLEQHWSLPMEILIAQDLMPFANVVLSLALVCMSFALWNVFHNVRPEKLLLTFFRVGGVLNLLSGVIILIPLLWNMYSVVINERIVFPGDFTFISSVTLT</sequence>
<dbReference type="GO" id="GO:0005923">
    <property type="term" value="C:bicellular tight junction"/>
    <property type="evidence" value="ECO:0007669"/>
    <property type="project" value="UniProtKB-SubCell"/>
</dbReference>
<dbReference type="GO" id="GO:0005198">
    <property type="term" value="F:structural molecule activity"/>
    <property type="evidence" value="ECO:0007669"/>
    <property type="project" value="InterPro"/>
</dbReference>
<dbReference type="Gene3D" id="1.20.140.150">
    <property type="match status" value="1"/>
</dbReference>
<dbReference type="Ensembl" id="ENSACAT00000039877.1">
    <property type="protein sequence ID" value="ENSACAP00000033166.1"/>
    <property type="gene ID" value="ENSACAG00000036674.1"/>
</dbReference>
<protein>
    <submittedName>
        <fullName evidence="11">Uncharacterized protein</fullName>
    </submittedName>
</protein>
<keyword evidence="5" id="KW-1003">Cell membrane</keyword>
<evidence type="ECO:0000256" key="9">
    <source>
        <dbReference type="ARBA" id="ARBA00023136"/>
    </source>
</evidence>
<evidence type="ECO:0000256" key="10">
    <source>
        <dbReference type="SAM" id="Phobius"/>
    </source>
</evidence>
<feature type="transmembrane region" description="Helical" evidence="10">
    <location>
        <begin position="7"/>
        <end position="25"/>
    </location>
</feature>
<reference evidence="11" key="2">
    <citation type="submission" date="2025-08" db="UniProtKB">
        <authorList>
            <consortium name="Ensembl"/>
        </authorList>
    </citation>
    <scope>IDENTIFICATION</scope>
</reference>
<keyword evidence="7" id="KW-0965">Cell junction</keyword>